<feature type="region of interest" description="Disordered" evidence="8">
    <location>
        <begin position="291"/>
        <end position="381"/>
    </location>
</feature>
<evidence type="ECO:0000256" key="2">
    <source>
        <dbReference type="ARBA" id="ARBA00006075"/>
    </source>
</evidence>
<dbReference type="GO" id="GO:0031297">
    <property type="term" value="P:replication fork processing"/>
    <property type="evidence" value="ECO:0007669"/>
    <property type="project" value="UniProtKB-UniRule"/>
</dbReference>
<gene>
    <name evidence="10" type="primary">tipin</name>
</gene>
<evidence type="ECO:0000256" key="5">
    <source>
        <dbReference type="ARBA" id="ARBA00023242"/>
    </source>
</evidence>
<evidence type="ECO:0000313" key="11">
    <source>
        <dbReference type="Proteomes" id="UP000005207"/>
    </source>
</evidence>
<comment type="subcellular location">
    <subcellularLocation>
        <location evidence="1 7">Nucleus</location>
    </subcellularLocation>
</comment>
<evidence type="ECO:0000256" key="6">
    <source>
        <dbReference type="ARBA" id="ARBA00023306"/>
    </source>
</evidence>
<dbReference type="GO" id="GO:0031298">
    <property type="term" value="C:replication fork protection complex"/>
    <property type="evidence" value="ECO:0007669"/>
    <property type="project" value="TreeGrafter"/>
</dbReference>
<dbReference type="FunCoup" id="A0A669EQX5">
    <property type="interactions" value="850"/>
</dbReference>
<dbReference type="Ensembl" id="ENSONIT00000072088.1">
    <property type="protein sequence ID" value="ENSONIP00000075319.1"/>
    <property type="gene ID" value="ENSONIG00000029040.1"/>
</dbReference>
<keyword evidence="5 7" id="KW-0539">Nucleus</keyword>
<evidence type="ECO:0000256" key="3">
    <source>
        <dbReference type="ARBA" id="ARBA00018750"/>
    </source>
</evidence>
<dbReference type="InParanoid" id="A0A669EQX5"/>
<comment type="function">
    <text evidence="7">Plays an important role in the control of DNA replication and the maintenance of replication fork stability.</text>
</comment>
<comment type="similarity">
    <text evidence="2 7">Belongs to the CSM3 family.</text>
</comment>
<evidence type="ECO:0000259" key="9">
    <source>
        <dbReference type="Pfam" id="PF07962"/>
    </source>
</evidence>
<evidence type="ECO:0000256" key="1">
    <source>
        <dbReference type="ARBA" id="ARBA00004123"/>
    </source>
</evidence>
<evidence type="ECO:0000256" key="7">
    <source>
        <dbReference type="RuleBase" id="RU366049"/>
    </source>
</evidence>
<dbReference type="Pfam" id="PF07962">
    <property type="entry name" value="Swi3"/>
    <property type="match status" value="1"/>
</dbReference>
<name>A0A669EQX5_ORENI</name>
<feature type="compositionally biased region" description="Polar residues" evidence="8">
    <location>
        <begin position="341"/>
        <end position="351"/>
    </location>
</feature>
<reference evidence="10" key="2">
    <citation type="submission" date="2025-08" db="UniProtKB">
        <authorList>
            <consortium name="Ensembl"/>
        </authorList>
    </citation>
    <scope>IDENTIFICATION</scope>
</reference>
<evidence type="ECO:0000313" key="10">
    <source>
        <dbReference type="Ensembl" id="ENSONIP00000075319.1"/>
    </source>
</evidence>
<accession>A0A669EQX5</accession>
<dbReference type="Proteomes" id="UP000005207">
    <property type="component" value="Linkage group LG1"/>
</dbReference>
<dbReference type="GeneTree" id="ENSGT00390000005764"/>
<sequence length="381" mass="42606">MWGIIPGWMSVCTAPPVDVKKDRLTMLDQQENSPHDIPDYDGIEDEAFPPLPPPHSPGRGAQEEGDPFADGDEGEVSQLADVPTAKRRGVKRPQPKLDSHRKFPDWKLSERWRHPWMCVRKMDALVMPHMKSRAGAAGLQATWLISDRGLPALGTLFDNVQFKGKGHEAADLRLLMQKMENWAHRLYPKLQFEDFIDKVERLGSKKEVQTCLKRIRLDMPLTHEDFTSTDGAGDEEVQRELETFGDPDLFSRESFVNGPQGQIAEVLAPPPTPSLTEEQQKRIELNRQRALEKRLARQQQQQIDSQTADMLGDKPPAASSPNVINSSTGGDETVEDPDLEPTNNTSTQQTSPLPPKDSEPAEEETGLNPEQQLSNDCKGGD</sequence>
<dbReference type="GO" id="GO:0003677">
    <property type="term" value="F:DNA binding"/>
    <property type="evidence" value="ECO:0007669"/>
    <property type="project" value="TreeGrafter"/>
</dbReference>
<dbReference type="InterPro" id="IPR012923">
    <property type="entry name" value="Csm3"/>
</dbReference>
<feature type="compositionally biased region" description="Polar residues" evidence="8">
    <location>
        <begin position="319"/>
        <end position="330"/>
    </location>
</feature>
<feature type="compositionally biased region" description="Basic residues" evidence="8">
    <location>
        <begin position="85"/>
        <end position="94"/>
    </location>
</feature>
<dbReference type="GO" id="GO:0043111">
    <property type="term" value="P:replication fork arrest"/>
    <property type="evidence" value="ECO:0007669"/>
    <property type="project" value="TreeGrafter"/>
</dbReference>
<dbReference type="GO" id="GO:0006974">
    <property type="term" value="P:DNA damage response"/>
    <property type="evidence" value="ECO:0007669"/>
    <property type="project" value="UniProtKB-KW"/>
</dbReference>
<keyword evidence="4 7" id="KW-0227">DNA damage</keyword>
<dbReference type="InterPro" id="IPR040038">
    <property type="entry name" value="TIPIN/Csm3/Swi3"/>
</dbReference>
<feature type="region of interest" description="Disordered" evidence="8">
    <location>
        <begin position="29"/>
        <end position="100"/>
    </location>
</feature>
<feature type="domain" description="Chromosome segregation in meiosis protein 3" evidence="9">
    <location>
        <begin position="140"/>
        <end position="219"/>
    </location>
</feature>
<dbReference type="OMA" id="WRDEVMG"/>
<dbReference type="PANTHER" id="PTHR13220">
    <property type="entry name" value="TIMELESS INTERACTING-RELATED"/>
    <property type="match status" value="1"/>
</dbReference>
<keyword evidence="11" id="KW-1185">Reference proteome</keyword>
<proteinExistence type="inferred from homology"/>
<protein>
    <recommendedName>
        <fullName evidence="3 7">TIMELESS-interacting protein</fullName>
    </recommendedName>
</protein>
<dbReference type="GO" id="GO:0000076">
    <property type="term" value="P:DNA replication checkpoint signaling"/>
    <property type="evidence" value="ECO:0007669"/>
    <property type="project" value="UniProtKB-UniRule"/>
</dbReference>
<dbReference type="AlphaFoldDB" id="A0A669EQX5"/>
<evidence type="ECO:0000256" key="4">
    <source>
        <dbReference type="ARBA" id="ARBA00022763"/>
    </source>
</evidence>
<evidence type="ECO:0000256" key="8">
    <source>
        <dbReference type="SAM" id="MobiDB-lite"/>
    </source>
</evidence>
<reference evidence="11" key="1">
    <citation type="submission" date="2012-01" db="EMBL/GenBank/DDBJ databases">
        <title>The Genome Sequence of Oreochromis niloticus (Nile Tilapia).</title>
        <authorList>
            <consortium name="Broad Institute Genome Assembly Team"/>
            <consortium name="Broad Institute Sequencing Platform"/>
            <person name="Di Palma F."/>
            <person name="Johnson J."/>
            <person name="Lander E.S."/>
            <person name="Lindblad-Toh K."/>
        </authorList>
    </citation>
    <scope>NUCLEOTIDE SEQUENCE [LARGE SCALE GENOMIC DNA]</scope>
</reference>
<dbReference type="PANTHER" id="PTHR13220:SF11">
    <property type="entry name" value="TIMELESS-INTERACTING PROTEIN"/>
    <property type="match status" value="1"/>
</dbReference>
<organism evidence="10 11">
    <name type="scientific">Oreochromis niloticus</name>
    <name type="common">Nile tilapia</name>
    <name type="synonym">Tilapia nilotica</name>
    <dbReference type="NCBI Taxonomy" id="8128"/>
    <lineage>
        <taxon>Eukaryota</taxon>
        <taxon>Metazoa</taxon>
        <taxon>Chordata</taxon>
        <taxon>Craniata</taxon>
        <taxon>Vertebrata</taxon>
        <taxon>Euteleostomi</taxon>
        <taxon>Actinopterygii</taxon>
        <taxon>Neopterygii</taxon>
        <taxon>Teleostei</taxon>
        <taxon>Neoteleostei</taxon>
        <taxon>Acanthomorphata</taxon>
        <taxon>Ovalentaria</taxon>
        <taxon>Cichlomorphae</taxon>
        <taxon>Cichliformes</taxon>
        <taxon>Cichlidae</taxon>
        <taxon>African cichlids</taxon>
        <taxon>Pseudocrenilabrinae</taxon>
        <taxon>Oreochromini</taxon>
        <taxon>Oreochromis</taxon>
    </lineage>
</organism>
<reference evidence="10" key="3">
    <citation type="submission" date="2025-09" db="UniProtKB">
        <authorList>
            <consortium name="Ensembl"/>
        </authorList>
    </citation>
    <scope>IDENTIFICATION</scope>
</reference>
<feature type="compositionally biased region" description="Acidic residues" evidence="8">
    <location>
        <begin position="63"/>
        <end position="75"/>
    </location>
</feature>
<keyword evidence="6 7" id="KW-0131">Cell cycle</keyword>